<feature type="domain" description="ABC transporter" evidence="11">
    <location>
        <begin position="386"/>
        <end position="620"/>
    </location>
</feature>
<feature type="transmembrane region" description="Helical" evidence="10">
    <location>
        <begin position="292"/>
        <end position="316"/>
    </location>
</feature>
<evidence type="ECO:0000256" key="7">
    <source>
        <dbReference type="ARBA" id="ARBA00022989"/>
    </source>
</evidence>
<dbReference type="Gene3D" id="1.20.1560.10">
    <property type="entry name" value="ABC transporter type 1, transmembrane domain"/>
    <property type="match status" value="1"/>
</dbReference>
<name>A0AAT9LCG8_9FIRM</name>
<keyword evidence="3" id="KW-1003">Cell membrane</keyword>
<evidence type="ECO:0000256" key="4">
    <source>
        <dbReference type="ARBA" id="ARBA00022692"/>
    </source>
</evidence>
<reference evidence="13" key="1">
    <citation type="submission" date="2020-10" db="EMBL/GenBank/DDBJ databases">
        <authorList>
            <person name="Kadnikov V."/>
            <person name="Beletsky A.V."/>
            <person name="Mardanov A.V."/>
            <person name="Karnachuk O.V."/>
            <person name="Ravin N.V."/>
        </authorList>
    </citation>
    <scope>NUCLEOTIDE SEQUENCE</scope>
    <source>
        <strain evidence="13">Bu02</strain>
    </source>
</reference>
<dbReference type="PROSITE" id="PS50893">
    <property type="entry name" value="ABC_TRANSPORTER_2"/>
    <property type="match status" value="1"/>
</dbReference>
<dbReference type="Gene3D" id="3.40.50.300">
    <property type="entry name" value="P-loop containing nucleotide triphosphate hydrolases"/>
    <property type="match status" value="1"/>
</dbReference>
<keyword evidence="5" id="KW-0547">Nucleotide-binding</keyword>
<evidence type="ECO:0000256" key="10">
    <source>
        <dbReference type="SAM" id="Phobius"/>
    </source>
</evidence>
<dbReference type="InterPro" id="IPR011527">
    <property type="entry name" value="ABC1_TM_dom"/>
</dbReference>
<dbReference type="InterPro" id="IPR027417">
    <property type="entry name" value="P-loop_NTPase"/>
</dbReference>
<dbReference type="AlphaFoldDB" id="A0AAT9LCG8"/>
<proteinExistence type="predicted"/>
<protein>
    <submittedName>
        <fullName evidence="13">ABC transporter ATP-binding protein</fullName>
    </submittedName>
</protein>
<dbReference type="SMART" id="SM00382">
    <property type="entry name" value="AAA"/>
    <property type="match status" value="1"/>
</dbReference>
<dbReference type="InterPro" id="IPR003593">
    <property type="entry name" value="AAA+_ATPase"/>
</dbReference>
<evidence type="ECO:0000256" key="6">
    <source>
        <dbReference type="ARBA" id="ARBA00022840"/>
    </source>
</evidence>
<dbReference type="FunFam" id="1.20.1560.10:FF:000011">
    <property type="entry name" value="Multidrug ABC transporter ATP-binding protein"/>
    <property type="match status" value="1"/>
</dbReference>
<evidence type="ECO:0000313" key="13">
    <source>
        <dbReference type="EMBL" id="QUL98755.1"/>
    </source>
</evidence>
<dbReference type="GO" id="GO:0016887">
    <property type="term" value="F:ATP hydrolysis activity"/>
    <property type="evidence" value="ECO:0007669"/>
    <property type="project" value="InterPro"/>
</dbReference>
<evidence type="ECO:0000256" key="9">
    <source>
        <dbReference type="SAM" id="MobiDB-lite"/>
    </source>
</evidence>
<keyword evidence="7 10" id="KW-1133">Transmembrane helix</keyword>
<dbReference type="InterPro" id="IPR017871">
    <property type="entry name" value="ABC_transporter-like_CS"/>
</dbReference>
<feature type="transmembrane region" description="Helical" evidence="10">
    <location>
        <begin position="211"/>
        <end position="228"/>
    </location>
</feature>
<dbReference type="EMBL" id="CP062796">
    <property type="protein sequence ID" value="QUL98755.1"/>
    <property type="molecule type" value="Genomic_DNA"/>
</dbReference>
<dbReference type="CDD" id="cd18547">
    <property type="entry name" value="ABC_6TM_Tm288_like"/>
    <property type="match status" value="1"/>
</dbReference>
<dbReference type="PANTHER" id="PTHR43394:SF1">
    <property type="entry name" value="ATP-BINDING CASSETTE SUB-FAMILY B MEMBER 10, MITOCHONDRIAL"/>
    <property type="match status" value="1"/>
</dbReference>
<dbReference type="InterPro" id="IPR036640">
    <property type="entry name" value="ABC1_TM_sf"/>
</dbReference>
<dbReference type="GO" id="GO:0015421">
    <property type="term" value="F:ABC-type oligopeptide transporter activity"/>
    <property type="evidence" value="ECO:0007669"/>
    <property type="project" value="TreeGrafter"/>
</dbReference>
<feature type="domain" description="ABC transmembrane type-1" evidence="12">
    <location>
        <begin position="58"/>
        <end position="352"/>
    </location>
</feature>
<dbReference type="CDD" id="cd03254">
    <property type="entry name" value="ABCC_Glucan_exporter_like"/>
    <property type="match status" value="1"/>
</dbReference>
<gene>
    <name evidence="13" type="ORF">IMF26_01325</name>
</gene>
<dbReference type="GO" id="GO:0005524">
    <property type="term" value="F:ATP binding"/>
    <property type="evidence" value="ECO:0007669"/>
    <property type="project" value="UniProtKB-KW"/>
</dbReference>
<evidence type="ECO:0000256" key="3">
    <source>
        <dbReference type="ARBA" id="ARBA00022475"/>
    </source>
</evidence>
<dbReference type="Pfam" id="PF00005">
    <property type="entry name" value="ABC_tran"/>
    <property type="match status" value="1"/>
</dbReference>
<dbReference type="PROSITE" id="PS50929">
    <property type="entry name" value="ABC_TM1F"/>
    <property type="match status" value="1"/>
</dbReference>
<reference evidence="13" key="2">
    <citation type="journal article" date="2023" name="Biology">
        <title>Prokaryotic Life Associated with Coal-Fire Gas Vents Revealed by Metagenomics.</title>
        <authorList>
            <person name="Kadnikov V.V."/>
            <person name="Mardanov A.V."/>
            <person name="Beletsky A.V."/>
            <person name="Karnachuk O.V."/>
            <person name="Ravin N.V."/>
        </authorList>
    </citation>
    <scope>NUCLEOTIDE SEQUENCE</scope>
    <source>
        <strain evidence="13">Bu02</strain>
    </source>
</reference>
<evidence type="ECO:0000256" key="8">
    <source>
        <dbReference type="ARBA" id="ARBA00023136"/>
    </source>
</evidence>
<evidence type="ECO:0000256" key="5">
    <source>
        <dbReference type="ARBA" id="ARBA00022741"/>
    </source>
</evidence>
<dbReference type="GO" id="GO:0005886">
    <property type="term" value="C:plasma membrane"/>
    <property type="evidence" value="ECO:0007669"/>
    <property type="project" value="UniProtKB-SubCell"/>
</dbReference>
<keyword evidence="4 10" id="KW-0812">Transmembrane</keyword>
<accession>A0AAT9LCG8</accession>
<evidence type="ECO:0000256" key="2">
    <source>
        <dbReference type="ARBA" id="ARBA00022448"/>
    </source>
</evidence>
<dbReference type="SUPFAM" id="SSF90123">
    <property type="entry name" value="ABC transporter transmembrane region"/>
    <property type="match status" value="1"/>
</dbReference>
<dbReference type="KEGG" id="fcz:IMF26_01325"/>
<feature type="region of interest" description="Disordered" evidence="9">
    <location>
        <begin position="1"/>
        <end position="36"/>
    </location>
</feature>
<dbReference type="Pfam" id="PF00664">
    <property type="entry name" value="ABC_membrane"/>
    <property type="match status" value="1"/>
</dbReference>
<evidence type="ECO:0000256" key="1">
    <source>
        <dbReference type="ARBA" id="ARBA00004651"/>
    </source>
</evidence>
<organism evidence="13">
    <name type="scientific">Candidatus Fermentithermobacillus carboniphilus</name>
    <dbReference type="NCBI Taxonomy" id="3085328"/>
    <lineage>
        <taxon>Bacteria</taxon>
        <taxon>Bacillati</taxon>
        <taxon>Bacillota</taxon>
        <taxon>Candidatus Fermentithermobacillia</taxon>
        <taxon>Candidatus Fermentithermobacillales</taxon>
        <taxon>Candidatus Fermentithermobacillaceae</taxon>
        <taxon>Candidatus Fermentithermobacillus</taxon>
    </lineage>
</organism>
<dbReference type="InterPro" id="IPR003439">
    <property type="entry name" value="ABC_transporter-like_ATP-bd"/>
</dbReference>
<dbReference type="PANTHER" id="PTHR43394">
    <property type="entry name" value="ATP-DEPENDENT PERMEASE MDL1, MITOCHONDRIAL"/>
    <property type="match status" value="1"/>
</dbReference>
<evidence type="ECO:0000259" key="11">
    <source>
        <dbReference type="PROSITE" id="PS50893"/>
    </source>
</evidence>
<dbReference type="FunFam" id="3.40.50.300:FF:000287">
    <property type="entry name" value="Multidrug ABC transporter ATP-binding protein"/>
    <property type="match status" value="1"/>
</dbReference>
<sequence>MSSSVSARGRDASQLQAGPRIGFGGHRGLGRPVEKPRDFKGTTKKLLRYLAPHKLSILAVLICAVLGTVFNIVSPRIMGRVTTKVFEGLMAKAMHVRGAAIDFGFIRQTLITLTSLYVLAALFNFAQHYIMAGVAQRVVYNMRKDVSVKLSRLPLKFFDSRTHGEILSRVTNDVDVVSSTLQQSLTQIISSAVTLVGVLTMMLSISPALTLVTLITIPLSAIVTVNVARRSQRFFAGQQKTLGELNGHVEEMYAGHKIVKAFSREKTAIERFKHINDELYTHAWKAQFVSGIMMPLISLVNNIGYIIIAVAGGIMVTKRAIAIGDVQAFISYSRQFTQPIVQTANIANIIQSTIAAAERVFEVLEEAEESPDPDDPVVLESPEGQVAFEHVRFGYREDAVLMEDINIAAKPGQVVAIVGPTGAGKTTLVNLLMRFYEVLDGRITLDSVDIRDMTRSHLRSNLGMVLQDTWLFSGSIRDNIAYGREGASMEEIVKAAQAARADHFIRTLPEGYDTIINEDSTNISQGQMQLITIARAILANPVVLILDEATSSVDTRTELHIQEAMRDLMKGRTSFIIAHRLSTIRNADLILVMNEGKIIEQGTHAELMARKGFYYELYTSQFTGANRVA</sequence>
<feature type="transmembrane region" description="Helical" evidence="10">
    <location>
        <begin position="55"/>
        <end position="73"/>
    </location>
</feature>
<keyword evidence="2" id="KW-0813">Transport</keyword>
<dbReference type="SUPFAM" id="SSF52540">
    <property type="entry name" value="P-loop containing nucleoside triphosphate hydrolases"/>
    <property type="match status" value="1"/>
</dbReference>
<dbReference type="PROSITE" id="PS00211">
    <property type="entry name" value="ABC_TRANSPORTER_1"/>
    <property type="match status" value="1"/>
</dbReference>
<comment type="subcellular location">
    <subcellularLocation>
        <location evidence="1">Cell membrane</location>
        <topology evidence="1">Multi-pass membrane protein</topology>
    </subcellularLocation>
</comment>
<keyword evidence="6 13" id="KW-0067">ATP-binding</keyword>
<keyword evidence="8 10" id="KW-0472">Membrane</keyword>
<dbReference type="InterPro" id="IPR039421">
    <property type="entry name" value="Type_1_exporter"/>
</dbReference>
<evidence type="ECO:0000259" key="12">
    <source>
        <dbReference type="PROSITE" id="PS50929"/>
    </source>
</evidence>